<protein>
    <submittedName>
        <fullName evidence="1">Uncharacterized protein</fullName>
    </submittedName>
</protein>
<keyword evidence="2" id="KW-1185">Reference proteome</keyword>
<name>A0A8F2JCT1_9CAUD</name>
<sequence length="86" mass="10127">MNHYELKEFAKSLGLEVEHDWYEDLSRRIKVERVTFRLPPVFSPANGYERGDLIARMEFNDSMGPTEYADAIGPAYNALKQFELWR</sequence>
<evidence type="ECO:0000313" key="2">
    <source>
        <dbReference type="Proteomes" id="UP000693808"/>
    </source>
</evidence>
<dbReference type="EMBL" id="MZ223858">
    <property type="protein sequence ID" value="QWT56355.1"/>
    <property type="molecule type" value="Genomic_DNA"/>
</dbReference>
<proteinExistence type="predicted"/>
<accession>A0A8F2JCT1</accession>
<dbReference type="Proteomes" id="UP000693808">
    <property type="component" value="Segment"/>
</dbReference>
<organism evidence="1 2">
    <name type="scientific">Enterobacter phage EV136_1</name>
    <dbReference type="NCBI Taxonomy" id="2849096"/>
    <lineage>
        <taxon>Viruses</taxon>
        <taxon>Duplodnaviria</taxon>
        <taxon>Heunggongvirae</taxon>
        <taxon>Uroviricota</taxon>
        <taxon>Caudoviricetes</taxon>
        <taxon>Autographivirales</taxon>
        <taxon>Autotranscriptaviridae</taxon>
        <taxon>Studiervirinae</taxon>
        <taxon>Kayfunavirus</taxon>
        <taxon>Kayfunavirus EV1361</taxon>
    </lineage>
</organism>
<reference evidence="1" key="1">
    <citation type="submission" date="2021-05" db="EMBL/GenBank/DDBJ databases">
        <title>T7-related bacteriophages infecting various Enterobacter hosts.</title>
        <authorList>
            <person name="Efimov A.D."/>
            <person name="Bogdan V.I."/>
            <person name="Kulikov E.E."/>
            <person name="Golomidova A.K."/>
            <person name="Letarov A.V."/>
        </authorList>
    </citation>
    <scope>NUCLEOTIDE SEQUENCE</scope>
</reference>
<evidence type="ECO:0000313" key="1">
    <source>
        <dbReference type="EMBL" id="QWT56355.1"/>
    </source>
</evidence>